<dbReference type="PANTHER" id="PTHR45766:SF6">
    <property type="entry name" value="SWI_SNF-RELATED MATRIX-ASSOCIATED ACTIN-DEPENDENT REGULATOR OF CHROMATIN SUBFAMILY A-LIKE PROTEIN 1"/>
    <property type="match status" value="1"/>
</dbReference>
<dbReference type="HOGENOM" id="CLU_012306_0_0_5"/>
<keyword evidence="1" id="KW-0378">Hydrolase</keyword>
<dbReference type="PROSITE" id="PS51194">
    <property type="entry name" value="HELICASE_CTER"/>
    <property type="match status" value="1"/>
</dbReference>
<keyword evidence="4" id="KW-0347">Helicase</keyword>
<dbReference type="InterPro" id="IPR038718">
    <property type="entry name" value="SNF2-like_sf"/>
</dbReference>
<keyword evidence="4" id="KW-0067">ATP-binding</keyword>
<accession>Q07PM6</accession>
<dbReference type="OrthoDB" id="9814088at2"/>
<dbReference type="Pfam" id="PF00271">
    <property type="entry name" value="Helicase_C"/>
    <property type="match status" value="1"/>
</dbReference>
<dbReference type="InterPro" id="IPR027417">
    <property type="entry name" value="P-loop_NTPase"/>
</dbReference>
<dbReference type="PROSITE" id="PS51192">
    <property type="entry name" value="HELICASE_ATP_BIND_1"/>
    <property type="match status" value="1"/>
</dbReference>
<name>Q07PM6_RHOP5</name>
<dbReference type="eggNOG" id="COG0553">
    <property type="taxonomic scope" value="Bacteria"/>
</dbReference>
<dbReference type="Gene3D" id="3.40.50.10810">
    <property type="entry name" value="Tandem AAA-ATPase domain"/>
    <property type="match status" value="1"/>
</dbReference>
<dbReference type="InterPro" id="IPR049730">
    <property type="entry name" value="SNF2/RAD54-like_C"/>
</dbReference>
<organism evidence="4">
    <name type="scientific">Rhodopseudomonas palustris (strain BisA53)</name>
    <dbReference type="NCBI Taxonomy" id="316055"/>
    <lineage>
        <taxon>Bacteria</taxon>
        <taxon>Pseudomonadati</taxon>
        <taxon>Pseudomonadota</taxon>
        <taxon>Alphaproteobacteria</taxon>
        <taxon>Hyphomicrobiales</taxon>
        <taxon>Nitrobacteraceae</taxon>
        <taxon>Rhodopseudomonas</taxon>
    </lineage>
</organism>
<dbReference type="EMBL" id="CP000463">
    <property type="protein sequence ID" value="ABJ06108.1"/>
    <property type="molecule type" value="Genomic_DNA"/>
</dbReference>
<evidence type="ECO:0000259" key="2">
    <source>
        <dbReference type="PROSITE" id="PS51192"/>
    </source>
</evidence>
<keyword evidence="4" id="KW-0547">Nucleotide-binding</keyword>
<dbReference type="SMART" id="SM00487">
    <property type="entry name" value="DEXDc"/>
    <property type="match status" value="1"/>
</dbReference>
<evidence type="ECO:0000256" key="1">
    <source>
        <dbReference type="ARBA" id="ARBA00022801"/>
    </source>
</evidence>
<protein>
    <submittedName>
        <fullName evidence="4">Helicase domain protein</fullName>
    </submittedName>
</protein>
<dbReference type="InterPro" id="IPR014001">
    <property type="entry name" value="Helicase_ATP-bd"/>
</dbReference>
<feature type="domain" description="Helicase C-terminal" evidence="3">
    <location>
        <begin position="344"/>
        <end position="497"/>
    </location>
</feature>
<sequence length="953" mass="105730">MSEFLRLLLGLHAAARRIDRDQALLGALGVGAIAYTHQIDSVQRMVTGTTCRWLLADEVGLGKTIQAIMVMRALAAQSPRQLNVALVVPDDLAGQWAEELLCRGHVVPIESGQEGSAVGNIVLRLARPSVLVAGTRLTGEKIDLLIVDEFAKLQAQVRRDLIAAARIVPNVIVLTATPALHLAATRRELMTLLEPEAYAVAQAENRDILTVLSEREATAIEKYGDQMHDAVKRRAVEDGYGLYRHLIRTARTDYPSALPRRNYQPVRLAPTDGDVGRAKTTRGYLEAARNSNLAIQRDLLLQVCGRSPVSLRERLSTLRRTSPALQAAWRQIDSCLREELGDAKLDALIDHLRGLFSRDRDARVVIVAEDNPTTDYLRDGIEKLADVKVAKKRRIVGAAEKLEVHVADLKEALDDFISGEAKVLVASDAAREGHNLQFADEIIFFALPWSPPDIQQWIGRIDRLGTKGRAANRRIAITPIVIEGSIEDQILAVLEGTGVFLKSEVFDESEWEAISIAIGAAADGSGGGNWTDAAREAKTLGEKYDAWLQATRLPPSPRTAIATRREAQFRNRPYAAPMAAIEGYPWNWYVMREIAIETTIKLAREEYLEVRSDRMGDQRFRTMWYKSRAGSEGFILPDLDSRSSWHRQAFIMRRSAIECPPRTHIVQSDEEKRRLHFFDHGCTLHDGAVEAFEKQTPTTDIQTEFVVEFPVGHPALQWADRRLLVATAEFDLRSAIRFDAEGMLGVADPRATKPEQDARTSAGRLALAQFQADRRWMIDLVPPEMLFSVLLEDGDGLVEADTATPALLDPFFERNCARQLGKRVLALSEHKLQIARTGVSNRLNKLGLDCLRQATGAVRREVGGRLFAAQADADHAINAARAEFAVALALDAKHEFNKAAQRGATLALNLAEAIWGGRKTRLEGLEDAMQIGVKLVNRRIFWVVPRAPSEQPS</sequence>
<dbReference type="AlphaFoldDB" id="Q07PM6"/>
<dbReference type="CDD" id="cd18793">
    <property type="entry name" value="SF2_C_SNF"/>
    <property type="match status" value="1"/>
</dbReference>
<proteinExistence type="predicted"/>
<dbReference type="GO" id="GO:0004386">
    <property type="term" value="F:helicase activity"/>
    <property type="evidence" value="ECO:0007669"/>
    <property type="project" value="UniProtKB-KW"/>
</dbReference>
<dbReference type="KEGG" id="rpe:RPE_2164"/>
<dbReference type="InterPro" id="IPR000330">
    <property type="entry name" value="SNF2_N"/>
</dbReference>
<dbReference type="PANTHER" id="PTHR45766">
    <property type="entry name" value="DNA ANNEALING HELICASE AND ENDONUCLEASE ZRANB3 FAMILY MEMBER"/>
    <property type="match status" value="1"/>
</dbReference>
<dbReference type="STRING" id="316055.RPE_2164"/>
<evidence type="ECO:0000313" key="4">
    <source>
        <dbReference type="EMBL" id="ABJ06108.1"/>
    </source>
</evidence>
<gene>
    <name evidence="4" type="ordered locus">RPE_2164</name>
</gene>
<evidence type="ECO:0000259" key="3">
    <source>
        <dbReference type="PROSITE" id="PS51194"/>
    </source>
</evidence>
<dbReference type="GO" id="GO:0016787">
    <property type="term" value="F:hydrolase activity"/>
    <property type="evidence" value="ECO:0007669"/>
    <property type="project" value="UniProtKB-KW"/>
</dbReference>
<reference evidence="4" key="1">
    <citation type="submission" date="2006-09" db="EMBL/GenBank/DDBJ databases">
        <title>Complete sequence of Rhodopseudomonas palustris BisA53.</title>
        <authorList>
            <consortium name="US DOE Joint Genome Institute"/>
            <person name="Copeland A."/>
            <person name="Lucas S."/>
            <person name="Lapidus A."/>
            <person name="Barry K."/>
            <person name="Detter J.C."/>
            <person name="Glavina del Rio T."/>
            <person name="Hammon N."/>
            <person name="Israni S."/>
            <person name="Dalin E."/>
            <person name="Tice H."/>
            <person name="Pitluck S."/>
            <person name="Chain P."/>
            <person name="Malfatti S."/>
            <person name="Shin M."/>
            <person name="Vergez L."/>
            <person name="Schmutz J."/>
            <person name="Larimer F."/>
            <person name="Land M."/>
            <person name="Hauser L."/>
            <person name="Pelletier D.A."/>
            <person name="Kyrpides N."/>
            <person name="Kim E."/>
            <person name="Harwood C.S."/>
            <person name="Oda Y."/>
            <person name="Richardson P."/>
        </authorList>
    </citation>
    <scope>NUCLEOTIDE SEQUENCE [LARGE SCALE GENOMIC DNA]</scope>
    <source>
        <strain evidence="4">BisA53</strain>
    </source>
</reference>
<dbReference type="Gene3D" id="3.40.50.300">
    <property type="entry name" value="P-loop containing nucleotide triphosphate hydrolases"/>
    <property type="match status" value="1"/>
</dbReference>
<dbReference type="InterPro" id="IPR001650">
    <property type="entry name" value="Helicase_C-like"/>
</dbReference>
<dbReference type="Pfam" id="PF00176">
    <property type="entry name" value="SNF2-rel_dom"/>
    <property type="match status" value="1"/>
</dbReference>
<dbReference type="SMART" id="SM00490">
    <property type="entry name" value="HELICc"/>
    <property type="match status" value="1"/>
</dbReference>
<dbReference type="GO" id="GO:0005524">
    <property type="term" value="F:ATP binding"/>
    <property type="evidence" value="ECO:0007669"/>
    <property type="project" value="InterPro"/>
</dbReference>
<dbReference type="SUPFAM" id="SSF52540">
    <property type="entry name" value="P-loop containing nucleoside triphosphate hydrolases"/>
    <property type="match status" value="1"/>
</dbReference>
<feature type="domain" description="Helicase ATP-binding" evidence="2">
    <location>
        <begin position="44"/>
        <end position="196"/>
    </location>
</feature>